<dbReference type="PANTHER" id="PTHR28288">
    <property type="entry name" value="PROTEASE B INHIBITOR 2"/>
    <property type="match status" value="1"/>
</dbReference>
<dbReference type="SUPFAM" id="SSF54897">
    <property type="entry name" value="Protease propeptides/inhibitors"/>
    <property type="match status" value="2"/>
</dbReference>
<feature type="domain" description="Inhibitor I9" evidence="2">
    <location>
        <begin position="6"/>
        <end position="71"/>
    </location>
</feature>
<evidence type="ECO:0000313" key="3">
    <source>
        <dbReference type="EMBL" id="KAG5652349.1"/>
    </source>
</evidence>
<dbReference type="AlphaFoldDB" id="A0A9P7KJT2"/>
<evidence type="ECO:0000313" key="4">
    <source>
        <dbReference type="Proteomes" id="UP000717328"/>
    </source>
</evidence>
<proteinExistence type="inferred from homology"/>
<dbReference type="InterPro" id="IPR010259">
    <property type="entry name" value="S8pro/Inhibitor_I9"/>
</dbReference>
<reference evidence="3" key="2">
    <citation type="submission" date="2021-10" db="EMBL/GenBank/DDBJ databases">
        <title>Phylogenomics reveals ancestral predisposition of the termite-cultivated fungus Termitomyces towards a domesticated lifestyle.</title>
        <authorList>
            <person name="Auxier B."/>
            <person name="Grum-Grzhimaylo A."/>
            <person name="Cardenas M.E."/>
            <person name="Lodge J.D."/>
            <person name="Laessoe T."/>
            <person name="Pedersen O."/>
            <person name="Smith M.E."/>
            <person name="Kuyper T.W."/>
            <person name="Franco-Molano E.A."/>
            <person name="Baroni T.J."/>
            <person name="Aanen D.K."/>
        </authorList>
    </citation>
    <scope>NUCLEOTIDE SEQUENCE</scope>
    <source>
        <strain evidence="3">D49</strain>
    </source>
</reference>
<organism evidence="3 4">
    <name type="scientific">Sphagnurus paluster</name>
    <dbReference type="NCBI Taxonomy" id="117069"/>
    <lineage>
        <taxon>Eukaryota</taxon>
        <taxon>Fungi</taxon>
        <taxon>Dikarya</taxon>
        <taxon>Basidiomycota</taxon>
        <taxon>Agaricomycotina</taxon>
        <taxon>Agaricomycetes</taxon>
        <taxon>Agaricomycetidae</taxon>
        <taxon>Agaricales</taxon>
        <taxon>Tricholomatineae</taxon>
        <taxon>Lyophyllaceae</taxon>
        <taxon>Sphagnurus</taxon>
    </lineage>
</organism>
<protein>
    <recommendedName>
        <fullName evidence="2">Inhibitor I9 domain-containing protein</fullName>
    </recommendedName>
</protein>
<dbReference type="Proteomes" id="UP000717328">
    <property type="component" value="Unassembled WGS sequence"/>
</dbReference>
<evidence type="ECO:0000256" key="1">
    <source>
        <dbReference type="ARBA" id="ARBA00038069"/>
    </source>
</evidence>
<sequence>MAQQQKYIVVFKQCATQEQIEHYVREVERHGGMVTNKYEDVIKGFAGGIPEKLLHSFQDDNIIDYIEPDESIVVFKESASMDDVYALIEQVKEQGGYVSNVYDAIFKGFAAVIEDDHLRSLQSLARVRGSTIDYIESDGVVTTFD</sequence>
<evidence type="ECO:0000259" key="2">
    <source>
        <dbReference type="Pfam" id="PF05922"/>
    </source>
</evidence>
<dbReference type="OrthoDB" id="5518345at2759"/>
<reference evidence="3" key="1">
    <citation type="submission" date="2021-02" db="EMBL/GenBank/DDBJ databases">
        <authorList>
            <person name="Nieuwenhuis M."/>
            <person name="Van De Peppel L.J.J."/>
        </authorList>
    </citation>
    <scope>NUCLEOTIDE SEQUENCE</scope>
    <source>
        <strain evidence="3">D49</strain>
    </source>
</reference>
<dbReference type="EMBL" id="JABCKI010000135">
    <property type="protein sequence ID" value="KAG5652349.1"/>
    <property type="molecule type" value="Genomic_DNA"/>
</dbReference>
<comment type="similarity">
    <text evidence="1">Belongs to the protease inhibitor I9 family.</text>
</comment>
<accession>A0A9P7KJT2</accession>
<dbReference type="PANTHER" id="PTHR28288:SF2">
    <property type="entry name" value="PROTEASE B INHIBITOR 2"/>
    <property type="match status" value="1"/>
</dbReference>
<dbReference type="GO" id="GO:0042144">
    <property type="term" value="P:vacuole fusion, non-autophagic"/>
    <property type="evidence" value="ECO:0007669"/>
    <property type="project" value="TreeGrafter"/>
</dbReference>
<comment type="caution">
    <text evidence="3">The sequence shown here is derived from an EMBL/GenBank/DDBJ whole genome shotgun (WGS) entry which is preliminary data.</text>
</comment>
<dbReference type="Gene3D" id="3.30.70.80">
    <property type="entry name" value="Peptidase S8 propeptide/proteinase inhibitor I9"/>
    <property type="match status" value="2"/>
</dbReference>
<dbReference type="InterPro" id="IPR052471">
    <property type="entry name" value="PBI_I9"/>
</dbReference>
<keyword evidence="4" id="KW-1185">Reference proteome</keyword>
<dbReference type="Pfam" id="PF05922">
    <property type="entry name" value="Inhibitor_I9"/>
    <property type="match status" value="1"/>
</dbReference>
<gene>
    <name evidence="3" type="ORF">H0H81_005326</name>
</gene>
<dbReference type="InterPro" id="IPR037045">
    <property type="entry name" value="S8pro/Inhibitor_I9_sf"/>
</dbReference>
<name>A0A9P7KJT2_9AGAR</name>
<dbReference type="GO" id="GO:0004866">
    <property type="term" value="F:endopeptidase inhibitor activity"/>
    <property type="evidence" value="ECO:0007669"/>
    <property type="project" value="TreeGrafter"/>
</dbReference>